<evidence type="ECO:0000313" key="13">
    <source>
        <dbReference type="EMBL" id="MBX8644451.1"/>
    </source>
</evidence>
<evidence type="ECO:0000313" key="14">
    <source>
        <dbReference type="Proteomes" id="UP000750197"/>
    </source>
</evidence>
<dbReference type="Pfam" id="PF13793">
    <property type="entry name" value="Pribosyltran_N"/>
    <property type="match status" value="1"/>
</dbReference>
<evidence type="ECO:0000256" key="5">
    <source>
        <dbReference type="ARBA" id="ARBA00022741"/>
    </source>
</evidence>
<accession>A0A8J7YXY3</accession>
<dbReference type="InterPro" id="IPR029099">
    <property type="entry name" value="Pribosyltran_N"/>
</dbReference>
<evidence type="ECO:0000256" key="7">
    <source>
        <dbReference type="ARBA" id="ARBA00022840"/>
    </source>
</evidence>
<dbReference type="NCBIfam" id="NF002095">
    <property type="entry name" value="PRK00934.1"/>
    <property type="match status" value="1"/>
</dbReference>
<dbReference type="GO" id="GO:0005737">
    <property type="term" value="C:cytoplasm"/>
    <property type="evidence" value="ECO:0007669"/>
    <property type="project" value="TreeGrafter"/>
</dbReference>
<evidence type="ECO:0000256" key="4">
    <source>
        <dbReference type="ARBA" id="ARBA00022727"/>
    </source>
</evidence>
<sequence>MIIVGGTSNRSLSEHLAAESGSDIASVEIRNFPDGEKYVRILSSLAKKDVVIVSATYPDSNIIETLLLHDAASRAQPNTIRLLIPYYGYQRQDKLFREGESISAEVIAGILDGRFDEIMTVDLHAEGVSRYFHRTKVRNFVASALVARYFRKKRIDTVISPDGGSRAVEYAKIAANELGCEYDYFLKERIDSSTVKLYPKNVDVSGKTVLIVDDIIATGGSITAAIGRLSELGASDIYVGCTHGQFTGGALEKLNKIAREVISTDTIETEASKVSVAPVISDHLLEVRR</sequence>
<dbReference type="GO" id="GO:0016301">
    <property type="term" value="F:kinase activity"/>
    <property type="evidence" value="ECO:0007669"/>
    <property type="project" value="UniProtKB-KW"/>
</dbReference>
<evidence type="ECO:0000256" key="6">
    <source>
        <dbReference type="ARBA" id="ARBA00022777"/>
    </source>
</evidence>
<dbReference type="CDD" id="cd06223">
    <property type="entry name" value="PRTases_typeI"/>
    <property type="match status" value="1"/>
</dbReference>
<comment type="catalytic activity">
    <reaction evidence="8">
        <text>D-ribose 5-phosphate + ATP = 5-phospho-alpha-D-ribose 1-diphosphate + AMP + H(+)</text>
        <dbReference type="Rhea" id="RHEA:15609"/>
        <dbReference type="ChEBI" id="CHEBI:15378"/>
        <dbReference type="ChEBI" id="CHEBI:30616"/>
        <dbReference type="ChEBI" id="CHEBI:58017"/>
        <dbReference type="ChEBI" id="CHEBI:78346"/>
        <dbReference type="ChEBI" id="CHEBI:456215"/>
        <dbReference type="EC" id="2.7.6.1"/>
    </reaction>
</comment>
<dbReference type="GO" id="GO:0004749">
    <property type="term" value="F:ribose phosphate diphosphokinase activity"/>
    <property type="evidence" value="ECO:0007669"/>
    <property type="project" value="UniProtKB-EC"/>
</dbReference>
<protein>
    <recommendedName>
        <fullName evidence="1">ribose-phosphate diphosphokinase</fullName>
        <ecNumber evidence="1">2.7.6.1</ecNumber>
    </recommendedName>
</protein>
<reference evidence="13" key="1">
    <citation type="submission" date="2021-05" db="EMBL/GenBank/DDBJ databases">
        <title>Genomic insights into ecological role and evolution of a novel Thermoplasmata order Candidatus Sysuiplasmatales.</title>
        <authorList>
            <person name="Yuan Y."/>
        </authorList>
    </citation>
    <scope>NUCLEOTIDE SEQUENCE</scope>
    <source>
        <strain evidence="13">TUT19-bin139</strain>
        <strain evidence="12">YP2-bin.285</strain>
    </source>
</reference>
<comment type="similarity">
    <text evidence="9">Belongs to the ribose-phosphate pyrophosphokinase family.</text>
</comment>
<dbReference type="NCBIfam" id="TIGR01251">
    <property type="entry name" value="ribP_PPkin"/>
    <property type="match status" value="1"/>
</dbReference>
<dbReference type="InterPro" id="IPR005946">
    <property type="entry name" value="Rib-P_diPkinase"/>
</dbReference>
<evidence type="ECO:0000256" key="1">
    <source>
        <dbReference type="ARBA" id="ARBA00013247"/>
    </source>
</evidence>
<evidence type="ECO:0000256" key="2">
    <source>
        <dbReference type="ARBA" id="ARBA00022679"/>
    </source>
</evidence>
<evidence type="ECO:0000259" key="10">
    <source>
        <dbReference type="Pfam" id="PF00156"/>
    </source>
</evidence>
<keyword evidence="6" id="KW-0418">Kinase</keyword>
<evidence type="ECO:0000256" key="8">
    <source>
        <dbReference type="ARBA" id="ARBA00049535"/>
    </source>
</evidence>
<feature type="domain" description="Ribose-phosphate pyrophosphokinase N-terminal" evidence="11">
    <location>
        <begin position="1"/>
        <end position="111"/>
    </location>
</feature>
<dbReference type="GO" id="GO:0002189">
    <property type="term" value="C:ribose phosphate diphosphokinase complex"/>
    <property type="evidence" value="ECO:0007669"/>
    <property type="project" value="TreeGrafter"/>
</dbReference>
<dbReference type="EMBL" id="JAHEAC010000063">
    <property type="protein sequence ID" value="MBX8644451.1"/>
    <property type="molecule type" value="Genomic_DNA"/>
</dbReference>
<evidence type="ECO:0000256" key="9">
    <source>
        <dbReference type="RuleBase" id="RU004324"/>
    </source>
</evidence>
<dbReference type="Gene3D" id="3.40.50.2020">
    <property type="match status" value="2"/>
</dbReference>
<dbReference type="GO" id="GO:0005524">
    <property type="term" value="F:ATP binding"/>
    <property type="evidence" value="ECO:0007669"/>
    <property type="project" value="UniProtKB-KW"/>
</dbReference>
<dbReference type="FunFam" id="3.40.50.2020:FF:000014">
    <property type="entry name" value="Ribose-phosphate pyrophosphokinase 1"/>
    <property type="match status" value="1"/>
</dbReference>
<dbReference type="InterPro" id="IPR000836">
    <property type="entry name" value="PRTase_dom"/>
</dbReference>
<keyword evidence="3" id="KW-0479">Metal-binding</keyword>
<dbReference type="GO" id="GO:0006015">
    <property type="term" value="P:5-phosphoribose 1-diphosphate biosynthetic process"/>
    <property type="evidence" value="ECO:0007669"/>
    <property type="project" value="TreeGrafter"/>
</dbReference>
<gene>
    <name evidence="12" type="ORF">J9259_04550</name>
    <name evidence="13" type="ORF">KIY12_07005</name>
</gene>
<evidence type="ECO:0000259" key="11">
    <source>
        <dbReference type="Pfam" id="PF13793"/>
    </source>
</evidence>
<dbReference type="InterPro" id="IPR029057">
    <property type="entry name" value="PRTase-like"/>
</dbReference>
<keyword evidence="4 9" id="KW-0545">Nucleotide biosynthesis</keyword>
<dbReference type="PANTHER" id="PTHR10210:SF32">
    <property type="entry name" value="RIBOSE-PHOSPHATE PYROPHOSPHOKINASE 2"/>
    <property type="match status" value="1"/>
</dbReference>
<dbReference type="GO" id="GO:0000287">
    <property type="term" value="F:magnesium ion binding"/>
    <property type="evidence" value="ECO:0007669"/>
    <property type="project" value="InterPro"/>
</dbReference>
<keyword evidence="7" id="KW-0067">ATP-binding</keyword>
<keyword evidence="5" id="KW-0547">Nucleotide-binding</keyword>
<feature type="domain" description="Phosphoribosyltransferase" evidence="10">
    <location>
        <begin position="146"/>
        <end position="243"/>
    </location>
</feature>
<dbReference type="EC" id="2.7.6.1" evidence="1"/>
<keyword evidence="2 13" id="KW-0808">Transferase</keyword>
<comment type="caution">
    <text evidence="13">The sequence shown here is derived from an EMBL/GenBank/DDBJ whole genome shotgun (WGS) entry which is preliminary data.</text>
</comment>
<name>A0A8J7YXY3_9ARCH</name>
<organism evidence="13 14">
    <name type="scientific">Candidatus Sysuiplasma superficiale</name>
    <dbReference type="NCBI Taxonomy" id="2823368"/>
    <lineage>
        <taxon>Archaea</taxon>
        <taxon>Methanobacteriati</taxon>
        <taxon>Thermoplasmatota</taxon>
        <taxon>Thermoplasmata</taxon>
        <taxon>Candidatus Sysuiplasmatales</taxon>
        <taxon>Candidatus Sysuiplasmataceae</taxon>
        <taxon>Candidatus Sysuiplasma</taxon>
    </lineage>
</organism>
<evidence type="ECO:0000256" key="3">
    <source>
        <dbReference type="ARBA" id="ARBA00022723"/>
    </source>
</evidence>
<dbReference type="Proteomes" id="UP000716004">
    <property type="component" value="Unassembled WGS sequence"/>
</dbReference>
<dbReference type="Pfam" id="PF00156">
    <property type="entry name" value="Pribosyltran"/>
    <property type="match status" value="1"/>
</dbReference>
<dbReference type="SUPFAM" id="SSF53271">
    <property type="entry name" value="PRTase-like"/>
    <property type="match status" value="1"/>
</dbReference>
<dbReference type="AlphaFoldDB" id="A0A8J7YXY3"/>
<dbReference type="EMBL" id="JAGVSJ010000008">
    <property type="protein sequence ID" value="MBX8631775.1"/>
    <property type="molecule type" value="Genomic_DNA"/>
</dbReference>
<evidence type="ECO:0000313" key="12">
    <source>
        <dbReference type="EMBL" id="MBX8631775.1"/>
    </source>
</evidence>
<dbReference type="Proteomes" id="UP000750197">
    <property type="component" value="Unassembled WGS sequence"/>
</dbReference>
<proteinExistence type="inferred from homology"/>
<dbReference type="PANTHER" id="PTHR10210">
    <property type="entry name" value="RIBOSE-PHOSPHATE DIPHOSPHOKINASE FAMILY MEMBER"/>
    <property type="match status" value="1"/>
</dbReference>
<dbReference type="SMART" id="SM01400">
    <property type="entry name" value="Pribosyltran_N"/>
    <property type="match status" value="1"/>
</dbReference>
<dbReference type="GO" id="GO:0006164">
    <property type="term" value="P:purine nucleotide biosynthetic process"/>
    <property type="evidence" value="ECO:0007669"/>
    <property type="project" value="TreeGrafter"/>
</dbReference>